<reference evidence="2 3" key="1">
    <citation type="submission" date="2017-11" db="EMBL/GenBank/DDBJ databases">
        <title>Genome sequence of the bacterial symbiont EPR9N from a vent mussel Bathymodiolus thermophilus.</title>
        <authorList>
            <person name="Won Y.-J."/>
        </authorList>
    </citation>
    <scope>NUCLEOTIDE SEQUENCE [LARGE SCALE GENOMIC DNA]</scope>
    <source>
        <strain evidence="2 3">EPR9N</strain>
    </source>
</reference>
<evidence type="ECO:0000259" key="1">
    <source>
        <dbReference type="Pfam" id="PF07693"/>
    </source>
</evidence>
<dbReference type="SUPFAM" id="SSF52540">
    <property type="entry name" value="P-loop containing nucleoside triphosphate hydrolases"/>
    <property type="match status" value="1"/>
</dbReference>
<dbReference type="Proteomes" id="UP000278334">
    <property type="component" value="Chromosome"/>
</dbReference>
<evidence type="ECO:0000313" key="3">
    <source>
        <dbReference type="Proteomes" id="UP000278334"/>
    </source>
</evidence>
<dbReference type="KEGG" id="bthg:MS2017_1692"/>
<proteinExistence type="predicted"/>
<dbReference type="Gene3D" id="3.40.50.300">
    <property type="entry name" value="P-loop containing nucleotide triphosphate hydrolases"/>
    <property type="match status" value="1"/>
</dbReference>
<dbReference type="Pfam" id="PF07693">
    <property type="entry name" value="KAP_NTPase"/>
    <property type="match status" value="1"/>
</dbReference>
<feature type="domain" description="KAP NTPase" evidence="1">
    <location>
        <begin position="25"/>
        <end position="320"/>
    </location>
</feature>
<dbReference type="InterPro" id="IPR011646">
    <property type="entry name" value="KAP_P-loop"/>
</dbReference>
<dbReference type="AlphaFoldDB" id="A0A3G3INJ8"/>
<organism evidence="2 3">
    <name type="scientific">Bathymodiolus thermophilus thioautotrophic gill symbiont</name>
    <dbReference type="NCBI Taxonomy" id="2360"/>
    <lineage>
        <taxon>Bacteria</taxon>
        <taxon>Pseudomonadati</taxon>
        <taxon>Pseudomonadota</taxon>
        <taxon>Gammaproteobacteria</taxon>
        <taxon>sulfur-oxidizing symbionts</taxon>
    </lineage>
</organism>
<dbReference type="RefSeq" id="WP_122951911.1">
    <property type="nucleotide sequence ID" value="NZ_CP024634.1"/>
</dbReference>
<dbReference type="EMBL" id="CP024634">
    <property type="protein sequence ID" value="AYQ57371.1"/>
    <property type="molecule type" value="Genomic_DNA"/>
</dbReference>
<evidence type="ECO:0000313" key="2">
    <source>
        <dbReference type="EMBL" id="AYQ57371.1"/>
    </source>
</evidence>
<sequence length="462" mass="53072">MITTNKPIEISEDDIFVNDCLDRKEVVEDLSCLISSSTQPFVFSVNADWGSGKTTFVKLWKTHLEKEHGVKSVYFSAWEDDFTSDPLIAILGELDAYIKKNNGDLEGELKNVKKTVGKILGNTMPAIFKGVAKKVIGNDAVDQIVTDFIESSATVLIDNYQTEKTALEEFKRSITEILQKINKGSPFVIFIDELDRCRPLYAIECLERIKHIFGIKHLVFVLSIDKKNLAESIKSQYGNIDTDNYLRRFIDLEFDLKNPSVDEFCDVLERKFQLNNIIEEKISNTGGAKYYYLPTIKTLVIELNLSLRQVEQIFTKLQIVFKTTKYGVPYGHFLVLALFETFKTYDNDLYFGLINGKEEAENKIKELIEAINNDDLKYFKILIIIIIGSMKLDDTSLYKFIKTQLEPPSIEDNYNSIFFYGALEELFINIYSMSKRFRNPASNQIIKTAIKQIAFTDKFNLD</sequence>
<dbReference type="InterPro" id="IPR027417">
    <property type="entry name" value="P-loop_NTPase"/>
</dbReference>
<protein>
    <recommendedName>
        <fullName evidence="1">KAP NTPase domain-containing protein</fullName>
    </recommendedName>
</protein>
<gene>
    <name evidence="2" type="ORF">MS2017_1692</name>
</gene>
<accession>A0A3G3INJ8</accession>
<name>A0A3G3INJ8_9GAMM</name>